<evidence type="ECO:0000256" key="4">
    <source>
        <dbReference type="SAM" id="MobiDB-lite"/>
    </source>
</evidence>
<accession>A0A8J2NIQ0</accession>
<dbReference type="GO" id="GO:0017101">
    <property type="term" value="C:aminoacyl-tRNA synthetase multienzyme complex"/>
    <property type="evidence" value="ECO:0007669"/>
    <property type="project" value="InterPro"/>
</dbReference>
<comment type="subcellular location">
    <subcellularLocation>
        <location evidence="1">Cytoplasm</location>
    </subcellularLocation>
</comment>
<keyword evidence="8" id="KW-1185">Reference proteome</keyword>
<evidence type="ECO:0008006" key="9">
    <source>
        <dbReference type="Google" id="ProtNLM"/>
    </source>
</evidence>
<dbReference type="InterPro" id="IPR004046">
    <property type="entry name" value="GST_C"/>
</dbReference>
<protein>
    <recommendedName>
        <fullName evidence="9">Aminoacyl tRNA synthase complex-interacting multifunctional protein 2</fullName>
    </recommendedName>
</protein>
<evidence type="ECO:0000256" key="1">
    <source>
        <dbReference type="ARBA" id="ARBA00004496"/>
    </source>
</evidence>
<dbReference type="OrthoDB" id="424586at2759"/>
<evidence type="ECO:0000259" key="6">
    <source>
        <dbReference type="Pfam" id="PF18569"/>
    </source>
</evidence>
<dbReference type="PANTHER" id="PTHR13438">
    <property type="entry name" value="AMINOACYL TRNA SYNTHASE COMPLEX-INTERACTING MULTIFUNCTIONAL PROTEIN"/>
    <property type="match status" value="1"/>
</dbReference>
<proteinExistence type="predicted"/>
<dbReference type="GO" id="GO:0005737">
    <property type="term" value="C:cytoplasm"/>
    <property type="evidence" value="ECO:0007669"/>
    <property type="project" value="UniProtKB-SubCell"/>
</dbReference>
<sequence>MYQINRSYDIPAQMELPKSMYSVRPVNGQTAGINSSVNGNSEIPRRSGALSESNRNFVKDSPKPISPRNKKDDKSVGKRKSSGSKSPPRNKSPVIKNERDKVGGSRMANENLNNSFDDAARDEIIGKLEARQKIVIDKLLHLRDVLNNLGATAVTASSGGSSARNEVASSVEVVVNADPANPPYSVVFLTKLLRDTYGSAAVSLQSFRHSSCQNKLAANSNLFNKPLDADSRASKTIKISVIWRLVEDGEPELIVQPSVQAPVTGEANIARYLSRLLPSVYPIHYDTLSWDDIIRVDGALEKAADGLKDLNDLEQQLQNNQPFLCGEATVADFVTYSAVVAYLQKNPKGAEKHPRVTQWLSSCQNFGNF</sequence>
<dbReference type="PANTHER" id="PTHR13438:SF2">
    <property type="entry name" value="AMINOACYL TRNA SYNTHASE COMPLEX-INTERACTING MULTIFUNCTIONAL PROTEIN 2"/>
    <property type="match status" value="1"/>
</dbReference>
<evidence type="ECO:0000259" key="5">
    <source>
        <dbReference type="Pfam" id="PF14497"/>
    </source>
</evidence>
<gene>
    <name evidence="7" type="ORF">AFUS01_LOCUS3624</name>
</gene>
<dbReference type="AlphaFoldDB" id="A0A8J2NIQ0"/>
<feature type="domain" description="AIMP2 thioredoxin-like" evidence="6">
    <location>
        <begin position="172"/>
        <end position="263"/>
    </location>
</feature>
<keyword evidence="2" id="KW-0963">Cytoplasm</keyword>
<organism evidence="7 8">
    <name type="scientific">Allacma fusca</name>
    <dbReference type="NCBI Taxonomy" id="39272"/>
    <lineage>
        <taxon>Eukaryota</taxon>
        <taxon>Metazoa</taxon>
        <taxon>Ecdysozoa</taxon>
        <taxon>Arthropoda</taxon>
        <taxon>Hexapoda</taxon>
        <taxon>Collembola</taxon>
        <taxon>Symphypleona</taxon>
        <taxon>Sminthuridae</taxon>
        <taxon>Allacma</taxon>
    </lineage>
</organism>
<keyword evidence="3" id="KW-0648">Protein biosynthesis</keyword>
<evidence type="ECO:0000313" key="8">
    <source>
        <dbReference type="Proteomes" id="UP000708208"/>
    </source>
</evidence>
<name>A0A8J2NIQ0_9HEXA</name>
<dbReference type="Proteomes" id="UP000708208">
    <property type="component" value="Unassembled WGS sequence"/>
</dbReference>
<feature type="compositionally biased region" description="Polar residues" evidence="4">
    <location>
        <begin position="27"/>
        <end position="41"/>
    </location>
</feature>
<evidence type="ECO:0000313" key="7">
    <source>
        <dbReference type="EMBL" id="CAG7692160.1"/>
    </source>
</evidence>
<comment type="caution">
    <text evidence="7">The sequence shown here is derived from an EMBL/GenBank/DDBJ whole genome shotgun (WGS) entry which is preliminary data.</text>
</comment>
<reference evidence="7" key="1">
    <citation type="submission" date="2021-06" db="EMBL/GenBank/DDBJ databases">
        <authorList>
            <person name="Hodson N. C."/>
            <person name="Mongue J. A."/>
            <person name="Jaron S. K."/>
        </authorList>
    </citation>
    <scope>NUCLEOTIDE SEQUENCE</scope>
</reference>
<dbReference type="Pfam" id="PF18569">
    <property type="entry name" value="Thioredoxin_16"/>
    <property type="match status" value="1"/>
</dbReference>
<dbReference type="Pfam" id="PF14497">
    <property type="entry name" value="GST_C_3"/>
    <property type="match status" value="1"/>
</dbReference>
<feature type="compositionally biased region" description="Low complexity" evidence="4">
    <location>
        <begin position="83"/>
        <end position="92"/>
    </location>
</feature>
<feature type="region of interest" description="Disordered" evidence="4">
    <location>
        <begin position="25"/>
        <end position="112"/>
    </location>
</feature>
<evidence type="ECO:0000256" key="2">
    <source>
        <dbReference type="ARBA" id="ARBA00022490"/>
    </source>
</evidence>
<dbReference type="EMBL" id="CAJVCH010021912">
    <property type="protein sequence ID" value="CAG7692160.1"/>
    <property type="molecule type" value="Genomic_DNA"/>
</dbReference>
<evidence type="ECO:0000256" key="3">
    <source>
        <dbReference type="ARBA" id="ARBA00022917"/>
    </source>
</evidence>
<dbReference type="InterPro" id="IPR041503">
    <property type="entry name" value="AIMP2_thioredoxin"/>
</dbReference>
<feature type="domain" description="Glutathione S-transferase C-terminal" evidence="5">
    <location>
        <begin position="310"/>
        <end position="362"/>
    </location>
</feature>
<dbReference type="GO" id="GO:0006412">
    <property type="term" value="P:translation"/>
    <property type="evidence" value="ECO:0007669"/>
    <property type="project" value="UniProtKB-KW"/>
</dbReference>
<dbReference type="InterPro" id="IPR042360">
    <property type="entry name" value="AIMP2"/>
</dbReference>